<dbReference type="CDD" id="cd16030">
    <property type="entry name" value="iduronate-2-sulfatase"/>
    <property type="match status" value="1"/>
</dbReference>
<keyword evidence="4 7" id="KW-0732">Signal</keyword>
<accession>A0A9D4KD30</accession>
<dbReference type="EMBL" id="JAIWYP010000004">
    <property type="protein sequence ID" value="KAH3837279.1"/>
    <property type="molecule type" value="Genomic_DNA"/>
</dbReference>
<dbReference type="InterPro" id="IPR024607">
    <property type="entry name" value="Sulfatase_CS"/>
</dbReference>
<gene>
    <name evidence="9" type="ORF">DPMN_110664</name>
</gene>
<keyword evidence="3" id="KW-0479">Metal-binding</keyword>
<dbReference type="PROSITE" id="PS00523">
    <property type="entry name" value="SULFATASE_1"/>
    <property type="match status" value="1"/>
</dbReference>
<dbReference type="Pfam" id="PF00884">
    <property type="entry name" value="Sulfatase"/>
    <property type="match status" value="1"/>
</dbReference>
<dbReference type="PANTHER" id="PTHR45953:SF1">
    <property type="entry name" value="IDURONATE 2-SULFATASE"/>
    <property type="match status" value="1"/>
</dbReference>
<dbReference type="GO" id="GO:0046872">
    <property type="term" value="F:metal ion binding"/>
    <property type="evidence" value="ECO:0007669"/>
    <property type="project" value="UniProtKB-KW"/>
</dbReference>
<keyword evidence="10" id="KW-1185">Reference proteome</keyword>
<comment type="cofactor">
    <cofactor evidence="1">
        <name>Ca(2+)</name>
        <dbReference type="ChEBI" id="CHEBI:29108"/>
    </cofactor>
</comment>
<evidence type="ECO:0000256" key="1">
    <source>
        <dbReference type="ARBA" id="ARBA00001913"/>
    </source>
</evidence>
<evidence type="ECO:0000256" key="3">
    <source>
        <dbReference type="ARBA" id="ARBA00022723"/>
    </source>
</evidence>
<protein>
    <recommendedName>
        <fullName evidence="8">Sulfatase N-terminal domain-containing protein</fullName>
    </recommendedName>
</protein>
<dbReference type="GO" id="GO:0005737">
    <property type="term" value="C:cytoplasm"/>
    <property type="evidence" value="ECO:0007669"/>
    <property type="project" value="TreeGrafter"/>
</dbReference>
<dbReference type="InterPro" id="IPR035874">
    <property type="entry name" value="IDS"/>
</dbReference>
<sequence length="496" mass="55379">MASLRLLIFACVTIFLDSCNSSKNVLFIISDDLRPELGCYYEAGSQIHPGIDTPNINSLASKSLLLKRAYVQQAVCGPSRTSLLTGRRPSTTRVYDLETYWRDAAGDFTTLPQYFKENGYTTVGMGKIFHPGSASGFDDPISWTEDYYEAEVKFESKKKSWDSISDRKISNTGKLLQDQNITEHALSLLEEYASSNTNFFMAVGFHKPHLPFVSPEWAYGPYPEDEILDVSNPFAPSNMPEIAWFKYGDVRGYSDIALYGATGDINTTLPDEATRDLRRAYYSAVSYIDDLVGQLVDKTVELGIDQDTVIVFLGDHGFALGEHGLWSKNTNFEVATHAPLLIHVPGQTDAGIVSESLVEFVDVFPTVVEAAGLATVERCEDGSSESTPLCHEGTSLMPLVSAPDTKLKLSAFSQYPRQTDIMGYSIRTDQFRYTEWVQFDYTTNTPDWTVNSGTELYDHDIDPEENYNVHGDSSYAEAEEILQTILHNGWRDSIIL</sequence>
<reference evidence="9" key="1">
    <citation type="journal article" date="2019" name="bioRxiv">
        <title>The Genome of the Zebra Mussel, Dreissena polymorpha: A Resource for Invasive Species Research.</title>
        <authorList>
            <person name="McCartney M.A."/>
            <person name="Auch B."/>
            <person name="Kono T."/>
            <person name="Mallez S."/>
            <person name="Zhang Y."/>
            <person name="Obille A."/>
            <person name="Becker A."/>
            <person name="Abrahante J.E."/>
            <person name="Garbe J."/>
            <person name="Badalamenti J.P."/>
            <person name="Herman A."/>
            <person name="Mangelson H."/>
            <person name="Liachko I."/>
            <person name="Sullivan S."/>
            <person name="Sone E.D."/>
            <person name="Koren S."/>
            <person name="Silverstein K.A.T."/>
            <person name="Beckman K.B."/>
            <person name="Gohl D.M."/>
        </authorList>
    </citation>
    <scope>NUCLEOTIDE SEQUENCE</scope>
    <source>
        <strain evidence="9">Duluth1</strain>
        <tissue evidence="9">Whole animal</tissue>
    </source>
</reference>
<dbReference type="InterPro" id="IPR017850">
    <property type="entry name" value="Alkaline_phosphatase_core_sf"/>
</dbReference>
<organism evidence="9 10">
    <name type="scientific">Dreissena polymorpha</name>
    <name type="common">Zebra mussel</name>
    <name type="synonym">Mytilus polymorpha</name>
    <dbReference type="NCBI Taxonomy" id="45954"/>
    <lineage>
        <taxon>Eukaryota</taxon>
        <taxon>Metazoa</taxon>
        <taxon>Spiralia</taxon>
        <taxon>Lophotrochozoa</taxon>
        <taxon>Mollusca</taxon>
        <taxon>Bivalvia</taxon>
        <taxon>Autobranchia</taxon>
        <taxon>Heteroconchia</taxon>
        <taxon>Euheterodonta</taxon>
        <taxon>Imparidentia</taxon>
        <taxon>Neoheterodontei</taxon>
        <taxon>Myida</taxon>
        <taxon>Dreissenoidea</taxon>
        <taxon>Dreissenidae</taxon>
        <taxon>Dreissena</taxon>
    </lineage>
</organism>
<dbReference type="GO" id="GO:0004423">
    <property type="term" value="F:iduronate-2-sulfatase activity"/>
    <property type="evidence" value="ECO:0007669"/>
    <property type="project" value="InterPro"/>
</dbReference>
<evidence type="ECO:0000256" key="7">
    <source>
        <dbReference type="SAM" id="SignalP"/>
    </source>
</evidence>
<dbReference type="OrthoDB" id="186522at2759"/>
<evidence type="ECO:0000256" key="6">
    <source>
        <dbReference type="ARBA" id="ARBA00022837"/>
    </source>
</evidence>
<evidence type="ECO:0000256" key="4">
    <source>
        <dbReference type="ARBA" id="ARBA00022729"/>
    </source>
</evidence>
<proteinExistence type="inferred from homology"/>
<keyword evidence="6" id="KW-0106">Calcium</keyword>
<evidence type="ECO:0000313" key="9">
    <source>
        <dbReference type="EMBL" id="KAH3837279.1"/>
    </source>
</evidence>
<dbReference type="Gene3D" id="3.40.720.10">
    <property type="entry name" value="Alkaline Phosphatase, subunit A"/>
    <property type="match status" value="1"/>
</dbReference>
<dbReference type="AlphaFoldDB" id="A0A9D4KD30"/>
<evidence type="ECO:0000259" key="8">
    <source>
        <dbReference type="Pfam" id="PF00884"/>
    </source>
</evidence>
<dbReference type="SUPFAM" id="SSF53649">
    <property type="entry name" value="Alkaline phosphatase-like"/>
    <property type="match status" value="1"/>
</dbReference>
<dbReference type="PANTHER" id="PTHR45953">
    <property type="entry name" value="IDURONATE 2-SULFATASE"/>
    <property type="match status" value="1"/>
</dbReference>
<feature type="chain" id="PRO_5038549344" description="Sulfatase N-terminal domain-containing protein" evidence="7">
    <location>
        <begin position="22"/>
        <end position="496"/>
    </location>
</feature>
<feature type="signal peptide" evidence="7">
    <location>
        <begin position="1"/>
        <end position="21"/>
    </location>
</feature>
<evidence type="ECO:0000256" key="2">
    <source>
        <dbReference type="ARBA" id="ARBA00008779"/>
    </source>
</evidence>
<evidence type="ECO:0000313" key="10">
    <source>
        <dbReference type="Proteomes" id="UP000828390"/>
    </source>
</evidence>
<feature type="domain" description="Sulfatase N-terminal" evidence="8">
    <location>
        <begin position="23"/>
        <end position="372"/>
    </location>
</feature>
<name>A0A9D4KD30_DREPO</name>
<dbReference type="Proteomes" id="UP000828390">
    <property type="component" value="Unassembled WGS sequence"/>
</dbReference>
<keyword evidence="5" id="KW-0378">Hydrolase</keyword>
<reference evidence="9" key="2">
    <citation type="submission" date="2020-11" db="EMBL/GenBank/DDBJ databases">
        <authorList>
            <person name="McCartney M.A."/>
            <person name="Auch B."/>
            <person name="Kono T."/>
            <person name="Mallez S."/>
            <person name="Becker A."/>
            <person name="Gohl D.M."/>
            <person name="Silverstein K.A.T."/>
            <person name="Koren S."/>
            <person name="Bechman K.B."/>
            <person name="Herman A."/>
            <person name="Abrahante J.E."/>
            <person name="Garbe J."/>
        </authorList>
    </citation>
    <scope>NUCLEOTIDE SEQUENCE</scope>
    <source>
        <strain evidence="9">Duluth1</strain>
        <tissue evidence="9">Whole animal</tissue>
    </source>
</reference>
<evidence type="ECO:0000256" key="5">
    <source>
        <dbReference type="ARBA" id="ARBA00022801"/>
    </source>
</evidence>
<dbReference type="InterPro" id="IPR000917">
    <property type="entry name" value="Sulfatase_N"/>
</dbReference>
<comment type="caution">
    <text evidence="9">The sequence shown here is derived from an EMBL/GenBank/DDBJ whole genome shotgun (WGS) entry which is preliminary data.</text>
</comment>
<comment type="similarity">
    <text evidence="2">Belongs to the sulfatase family.</text>
</comment>